<name>A0A6C2C7E8_9LACO</name>
<evidence type="ECO:0000256" key="2">
    <source>
        <dbReference type="ARBA" id="ARBA00022649"/>
    </source>
</evidence>
<keyword evidence="2" id="KW-1277">Toxin-antitoxin system</keyword>
<accession>A0A6C2C7E8</accession>
<dbReference type="PANTHER" id="PTHR38781">
    <property type="entry name" value="ANTITOXIN DINJ-RELATED"/>
    <property type="match status" value="1"/>
</dbReference>
<dbReference type="GO" id="GO:0006355">
    <property type="term" value="P:regulation of DNA-templated transcription"/>
    <property type="evidence" value="ECO:0007669"/>
    <property type="project" value="InterPro"/>
</dbReference>
<gene>
    <name evidence="3" type="ORF">ESZ50_04895</name>
</gene>
<sequence length="58" mass="6543">MTEKLIQLRVSSDVKDKADKILTERGLSTQSAIKMFLTQIANTKETPFDNLFLAKGKE</sequence>
<keyword evidence="4" id="KW-1185">Reference proteome</keyword>
<dbReference type="InterPro" id="IPR007337">
    <property type="entry name" value="RelB/DinJ"/>
</dbReference>
<dbReference type="Pfam" id="PF04221">
    <property type="entry name" value="RelB"/>
    <property type="match status" value="1"/>
</dbReference>
<dbReference type="PANTHER" id="PTHR38781:SF1">
    <property type="entry name" value="ANTITOXIN DINJ-RELATED"/>
    <property type="match status" value="1"/>
</dbReference>
<dbReference type="InterPro" id="IPR013321">
    <property type="entry name" value="Arc_rbn_hlx_hlx"/>
</dbReference>
<dbReference type="AlphaFoldDB" id="A0A6C2C7E8"/>
<dbReference type="RefSeq" id="WP_148622489.1">
    <property type="nucleotide sequence ID" value="NZ_SDGZ01000013.1"/>
</dbReference>
<comment type="similarity">
    <text evidence="1">Belongs to the RelB/DinJ antitoxin family.</text>
</comment>
<dbReference type="NCBIfam" id="TIGR02384">
    <property type="entry name" value="RelB_DinJ"/>
    <property type="match status" value="1"/>
</dbReference>
<dbReference type="Proteomes" id="UP000371977">
    <property type="component" value="Unassembled WGS sequence"/>
</dbReference>
<dbReference type="GO" id="GO:0006351">
    <property type="term" value="P:DNA-templated transcription"/>
    <property type="evidence" value="ECO:0007669"/>
    <property type="project" value="TreeGrafter"/>
</dbReference>
<protein>
    <submittedName>
        <fullName evidence="3">Type II toxin-antitoxin system RelB/DinJ family antitoxin</fullName>
    </submittedName>
</protein>
<evidence type="ECO:0000313" key="4">
    <source>
        <dbReference type="Proteomes" id="UP000371977"/>
    </source>
</evidence>
<organism evidence="3 4">
    <name type="scientific">Weissella muntiaci</name>
    <dbReference type="NCBI Taxonomy" id="2508881"/>
    <lineage>
        <taxon>Bacteria</taxon>
        <taxon>Bacillati</taxon>
        <taxon>Bacillota</taxon>
        <taxon>Bacilli</taxon>
        <taxon>Lactobacillales</taxon>
        <taxon>Lactobacillaceae</taxon>
        <taxon>Weissella</taxon>
    </lineage>
</organism>
<dbReference type="OrthoDB" id="9804867at2"/>
<comment type="caution">
    <text evidence="3">The sequence shown here is derived from an EMBL/GenBank/DDBJ whole genome shotgun (WGS) entry which is preliminary data.</text>
</comment>
<reference evidence="3 4" key="1">
    <citation type="submission" date="2019-01" db="EMBL/GenBank/DDBJ databases">
        <title>Weissella sp. nov., a novel lactic acid bacterium isolated from animal feces.</title>
        <authorList>
            <person name="Wang L.-T."/>
        </authorList>
    </citation>
    <scope>NUCLEOTIDE SEQUENCE [LARGE SCALE GENOMIC DNA]</scope>
    <source>
        <strain evidence="3 4">8H-2</strain>
    </source>
</reference>
<dbReference type="EMBL" id="SDGZ01000013">
    <property type="protein sequence ID" value="TYC49930.1"/>
    <property type="molecule type" value="Genomic_DNA"/>
</dbReference>
<evidence type="ECO:0000256" key="1">
    <source>
        <dbReference type="ARBA" id="ARBA00010562"/>
    </source>
</evidence>
<proteinExistence type="inferred from homology"/>
<dbReference type="Gene3D" id="1.10.1220.10">
    <property type="entry name" value="Met repressor-like"/>
    <property type="match status" value="1"/>
</dbReference>
<evidence type="ECO:0000313" key="3">
    <source>
        <dbReference type="EMBL" id="TYC49930.1"/>
    </source>
</evidence>